<sequence length="100" mass="11356">MQPTALRPSTFPLRSCAIVSLPSSSSNGTRLSLPASFQVWDKLPFDVRQATFRKILVMSHHHEDHMCELHSRSPTTTKDHVLDNSQSYPHPFPRHAITHT</sequence>
<evidence type="ECO:0000256" key="1">
    <source>
        <dbReference type="SAM" id="MobiDB-lite"/>
    </source>
</evidence>
<reference evidence="2 3" key="1">
    <citation type="journal article" date="2016" name="Mol. Biol. Evol.">
        <title>Comparative Genomics of Early-Diverging Mushroom-Forming Fungi Provides Insights into the Origins of Lignocellulose Decay Capabilities.</title>
        <authorList>
            <person name="Nagy L.G."/>
            <person name="Riley R."/>
            <person name="Tritt A."/>
            <person name="Adam C."/>
            <person name="Daum C."/>
            <person name="Floudas D."/>
            <person name="Sun H."/>
            <person name="Yadav J.S."/>
            <person name="Pangilinan J."/>
            <person name="Larsson K.H."/>
            <person name="Matsuura K."/>
            <person name="Barry K."/>
            <person name="Labutti K."/>
            <person name="Kuo R."/>
            <person name="Ohm R.A."/>
            <person name="Bhattacharya S.S."/>
            <person name="Shirouzu T."/>
            <person name="Yoshinaga Y."/>
            <person name="Martin F.M."/>
            <person name="Grigoriev I.V."/>
            <person name="Hibbett D.S."/>
        </authorList>
    </citation>
    <scope>NUCLEOTIDE SEQUENCE [LARGE SCALE GENOMIC DNA]</scope>
    <source>
        <strain evidence="2 3">HHB14362 ss-1</strain>
    </source>
</reference>
<feature type="compositionally biased region" description="Basic and acidic residues" evidence="1">
    <location>
        <begin position="68"/>
        <end position="82"/>
    </location>
</feature>
<keyword evidence="3" id="KW-1185">Reference proteome</keyword>
<evidence type="ECO:0000313" key="2">
    <source>
        <dbReference type="EMBL" id="KZT29857.1"/>
    </source>
</evidence>
<dbReference type="EMBL" id="KV425553">
    <property type="protein sequence ID" value="KZT29857.1"/>
    <property type="molecule type" value="Genomic_DNA"/>
</dbReference>
<gene>
    <name evidence="2" type="ORF">NEOLEDRAFT_1127733</name>
</gene>
<dbReference type="AlphaFoldDB" id="A0A165VLP2"/>
<name>A0A165VLP2_9AGAM</name>
<feature type="region of interest" description="Disordered" evidence="1">
    <location>
        <begin position="68"/>
        <end position="100"/>
    </location>
</feature>
<organism evidence="2 3">
    <name type="scientific">Neolentinus lepideus HHB14362 ss-1</name>
    <dbReference type="NCBI Taxonomy" id="1314782"/>
    <lineage>
        <taxon>Eukaryota</taxon>
        <taxon>Fungi</taxon>
        <taxon>Dikarya</taxon>
        <taxon>Basidiomycota</taxon>
        <taxon>Agaricomycotina</taxon>
        <taxon>Agaricomycetes</taxon>
        <taxon>Gloeophyllales</taxon>
        <taxon>Gloeophyllaceae</taxon>
        <taxon>Neolentinus</taxon>
    </lineage>
</organism>
<dbReference type="Proteomes" id="UP000076761">
    <property type="component" value="Unassembled WGS sequence"/>
</dbReference>
<protein>
    <submittedName>
        <fullName evidence="2">Uncharacterized protein</fullName>
    </submittedName>
</protein>
<accession>A0A165VLP2</accession>
<evidence type="ECO:0000313" key="3">
    <source>
        <dbReference type="Proteomes" id="UP000076761"/>
    </source>
</evidence>
<proteinExistence type="predicted"/>
<dbReference type="InParanoid" id="A0A165VLP2"/>